<dbReference type="InterPro" id="IPR001680">
    <property type="entry name" value="WD40_rpt"/>
</dbReference>
<reference evidence="9" key="1">
    <citation type="submission" date="2017-11" db="EMBL/GenBank/DDBJ databases">
        <title>The sensing device of the deep-sea amphipod.</title>
        <authorList>
            <person name="Kobayashi H."/>
            <person name="Nagahama T."/>
            <person name="Arai W."/>
            <person name="Sasagawa Y."/>
            <person name="Umeda M."/>
            <person name="Hayashi T."/>
            <person name="Nikaido I."/>
            <person name="Watanabe H."/>
            <person name="Oguri K."/>
            <person name="Kitazato H."/>
            <person name="Fujioka K."/>
            <person name="Kido Y."/>
            <person name="Takami H."/>
        </authorList>
    </citation>
    <scope>NUCLEOTIDE SEQUENCE</scope>
    <source>
        <tissue evidence="9">Whole body</tissue>
    </source>
</reference>
<feature type="compositionally biased region" description="Basic and acidic residues" evidence="5">
    <location>
        <begin position="793"/>
        <end position="807"/>
    </location>
</feature>
<dbReference type="Gene3D" id="2.130.10.10">
    <property type="entry name" value="YVTN repeat-like/Quinoprotein amine dehydrogenase"/>
    <property type="match status" value="2"/>
</dbReference>
<dbReference type="InterPro" id="IPR050630">
    <property type="entry name" value="WD_repeat_EMAP"/>
</dbReference>
<evidence type="ECO:0000313" key="9">
    <source>
        <dbReference type="EMBL" id="LAC23090.1"/>
    </source>
</evidence>
<dbReference type="EMBL" id="IACT01003870">
    <property type="protein sequence ID" value="LAC23090.1"/>
    <property type="molecule type" value="mRNA"/>
</dbReference>
<proteinExistence type="evidence at transcript level"/>
<dbReference type="InterPro" id="IPR055442">
    <property type="entry name" value="Beta-prop_EML-like_2nd"/>
</dbReference>
<dbReference type="InterPro" id="IPR055439">
    <property type="entry name" value="Beta-prop_EML_1st"/>
</dbReference>
<organism evidence="8">
    <name type="scientific">Hirondellea gigas</name>
    <dbReference type="NCBI Taxonomy" id="1518452"/>
    <lineage>
        <taxon>Eukaryota</taxon>
        <taxon>Metazoa</taxon>
        <taxon>Ecdysozoa</taxon>
        <taxon>Arthropoda</taxon>
        <taxon>Crustacea</taxon>
        <taxon>Multicrustacea</taxon>
        <taxon>Malacostraca</taxon>
        <taxon>Eumalacostraca</taxon>
        <taxon>Peracarida</taxon>
        <taxon>Amphipoda</taxon>
        <taxon>Amphilochidea</taxon>
        <taxon>Lysianassida</taxon>
        <taxon>Lysianassidira</taxon>
        <taxon>Lysianassoidea</taxon>
        <taxon>Lysianassidae</taxon>
        <taxon>Hirondellea</taxon>
    </lineage>
</organism>
<dbReference type="InterPro" id="IPR005108">
    <property type="entry name" value="HELP"/>
</dbReference>
<feature type="domain" description="EML-like second beta-propeller" evidence="7">
    <location>
        <begin position="519"/>
        <end position="785"/>
    </location>
</feature>
<dbReference type="InterPro" id="IPR015943">
    <property type="entry name" value="WD40/YVTN_repeat-like_dom_sf"/>
</dbReference>
<feature type="region of interest" description="Disordered" evidence="5">
    <location>
        <begin position="45"/>
        <end position="143"/>
    </location>
</feature>
<evidence type="ECO:0000259" key="7">
    <source>
        <dbReference type="Pfam" id="PF23414"/>
    </source>
</evidence>
<evidence type="ECO:0000256" key="4">
    <source>
        <dbReference type="PROSITE-ProRule" id="PRU00221"/>
    </source>
</evidence>
<dbReference type="PANTHER" id="PTHR13720">
    <property type="entry name" value="WD-40 REPEAT PROTEIN"/>
    <property type="match status" value="1"/>
</dbReference>
<dbReference type="Pfam" id="PF03451">
    <property type="entry name" value="HELP"/>
    <property type="match status" value="1"/>
</dbReference>
<evidence type="ECO:0000256" key="1">
    <source>
        <dbReference type="ARBA" id="ARBA00006489"/>
    </source>
</evidence>
<feature type="compositionally biased region" description="Basic and acidic residues" evidence="5">
    <location>
        <begin position="816"/>
        <end position="828"/>
    </location>
</feature>
<feature type="domain" description="EML-like first beta-propeller" evidence="6">
    <location>
        <begin position="211"/>
        <end position="498"/>
    </location>
</feature>
<protein>
    <submittedName>
        <fullName evidence="8">77 kDa echinoderm microtubule-associated protein</fullName>
    </submittedName>
</protein>
<dbReference type="GO" id="GO:0008017">
    <property type="term" value="F:microtubule binding"/>
    <property type="evidence" value="ECO:0007669"/>
    <property type="project" value="TreeGrafter"/>
</dbReference>
<dbReference type="SMART" id="SM00320">
    <property type="entry name" value="WD40"/>
    <property type="match status" value="9"/>
</dbReference>
<dbReference type="PANTHER" id="PTHR13720:SF33">
    <property type="entry name" value="HELP DOMAIN-CONTAINING PROTEIN"/>
    <property type="match status" value="1"/>
</dbReference>
<dbReference type="SUPFAM" id="SSF101908">
    <property type="entry name" value="Putative isomerase YbhE"/>
    <property type="match status" value="1"/>
</dbReference>
<evidence type="ECO:0000256" key="5">
    <source>
        <dbReference type="SAM" id="MobiDB-lite"/>
    </source>
</evidence>
<dbReference type="EMBL" id="IACF01003778">
    <property type="protein sequence ID" value="LAB69387.1"/>
    <property type="molecule type" value="mRNA"/>
</dbReference>
<name>A0A2P2I5U5_9CRUS</name>
<dbReference type="PROSITE" id="PS50294">
    <property type="entry name" value="WD_REPEATS_REGION"/>
    <property type="match status" value="1"/>
</dbReference>
<feature type="compositionally biased region" description="Polar residues" evidence="5">
    <location>
        <begin position="91"/>
        <end position="107"/>
    </location>
</feature>
<comment type="similarity">
    <text evidence="1">Belongs to the WD repeat EMAP family.</text>
</comment>
<feature type="compositionally biased region" description="Polar residues" evidence="5">
    <location>
        <begin position="853"/>
        <end position="869"/>
    </location>
</feature>
<evidence type="ECO:0000256" key="2">
    <source>
        <dbReference type="ARBA" id="ARBA00022574"/>
    </source>
</evidence>
<sequence>MSERDDSALAPRISQLEQLTNSQSELITTLLSRITKLEETVDQLSISTPRKNATPRMTPRRTNANRKSLPAKGANDASALAIPRSERRAKSMTNKNSAPIGSPRQNMSLARRSSRKRLSGAPKSSPRRAEIDSSRKSTYHVGGRTQHVISPSWFTEAKDDADPPRADLELEHVYGYNGKDGRTNVFCSRDGSSVIYYVAAVSIVLNIETNQQKLFVGHNEDISSLSVCPSAPFAVTGQLDPKGSQTAYVCVWNYETMEEICRIEDSDHIQKAVLCVSFGANAEYLYCIDQGPDLSVYRGPWQESQKKLQYITSAKIAKSQILGIVINPHFERYFEEIGNQKVEILDEFVTLGKSHLKYWTLQKRDDSIVAEGRMVSGRPRLKESIQTTLCAKFFPNRSCIIGTAMGQIYIICKNELVFNLQIQQNAIGAIELTSKGFISGGFDGVIFYHEITENDPEKFRCDVEWEHKLPVSTKYGVKAISLNESSDEILIGTRSCEIFALGMKTKKLNQIVQGHFDEVWGLAVHPNRSEFMTTSYDGTVRLWTSNGRKLLRSKSFAKERLVCVDISNIGKQFALGFQSGRVVVLDFESFEPVFDRKLAPEQISVIRYSPSDAYLAIGSWDQTVRLLHWSSQSKTFKVGKVLKGNTSSITSMQWSSNGKIVSTSSKSYEVLNFDIQTKSLVSPIDPDTKWHKWSNLLGWQVQGLFGKADGVHVNSVSVSESGNLCVSGNDSGELSLMRFPCLHPPARKVFPEGHSSCICSALFTMDNSYVLSTGGHDYSIMQWKVKGLSSEANSHESKINTEEKVSVVDETEPTEVDPKKQVETKKAGAGENPAAEAAEADAENPVIAKKTENTNVTFEDSSGSSSDNA</sequence>
<feature type="region of interest" description="Disordered" evidence="5">
    <location>
        <begin position="791"/>
        <end position="869"/>
    </location>
</feature>
<evidence type="ECO:0000259" key="6">
    <source>
        <dbReference type="Pfam" id="PF23409"/>
    </source>
</evidence>
<reference evidence="8" key="2">
    <citation type="journal article" date="2018" name="Biosci. Biotechnol. Biochem.">
        <title>Polysaccharide hydrolase of the hadal zone amphipods Hirondellea gigas.</title>
        <authorList>
            <person name="Kobayashi H."/>
            <person name="Nagahama T."/>
            <person name="Arai W."/>
            <person name="Sasagawa Y."/>
            <person name="Umeda M."/>
            <person name="Hayashi T."/>
            <person name="Nikaido I."/>
            <person name="Watanabe H."/>
            <person name="Oguri K."/>
            <person name="Kitazato H."/>
            <person name="Fujioka K."/>
            <person name="Kido Y."/>
            <person name="Takami H."/>
        </authorList>
    </citation>
    <scope>NUCLEOTIDE SEQUENCE</scope>
    <source>
        <tissue evidence="8">Whole body</tissue>
    </source>
</reference>
<evidence type="ECO:0000313" key="8">
    <source>
        <dbReference type="EMBL" id="LAB69387.1"/>
    </source>
</evidence>
<dbReference type="Pfam" id="PF23409">
    <property type="entry name" value="Beta-prop_EML"/>
    <property type="match status" value="1"/>
</dbReference>
<dbReference type="Pfam" id="PF23414">
    <property type="entry name" value="Beta-prop_EML_2"/>
    <property type="match status" value="1"/>
</dbReference>
<accession>A0A2P2I5U5</accession>
<dbReference type="SUPFAM" id="SSF50998">
    <property type="entry name" value="Quinoprotein alcohol dehydrogenase-like"/>
    <property type="match status" value="1"/>
</dbReference>
<dbReference type="PROSITE" id="PS50082">
    <property type="entry name" value="WD_REPEATS_2"/>
    <property type="match status" value="1"/>
</dbReference>
<dbReference type="AlphaFoldDB" id="A0A2P2I5U5"/>
<evidence type="ECO:0000256" key="3">
    <source>
        <dbReference type="ARBA" id="ARBA00022737"/>
    </source>
</evidence>
<dbReference type="InterPro" id="IPR011047">
    <property type="entry name" value="Quinoprotein_ADH-like_sf"/>
</dbReference>
<keyword evidence="3" id="KW-0677">Repeat</keyword>
<feature type="repeat" description="WD" evidence="4">
    <location>
        <begin position="512"/>
        <end position="553"/>
    </location>
</feature>
<keyword evidence="2 4" id="KW-0853">WD repeat</keyword>